<accession>A0ABT3XQ37</accession>
<dbReference type="EMBL" id="JAOVZW010000004">
    <property type="protein sequence ID" value="MCX8523257.1"/>
    <property type="molecule type" value="Genomic_DNA"/>
</dbReference>
<name>A0ABT3XQ37_9FLAO</name>
<evidence type="ECO:0000313" key="2">
    <source>
        <dbReference type="Proteomes" id="UP001073122"/>
    </source>
</evidence>
<proteinExistence type="predicted"/>
<reference evidence="1" key="1">
    <citation type="submission" date="2022-10" db="EMBL/GenBank/DDBJ databases">
        <title>Chryseobacterium sp. nov., a novel bacterial species.</title>
        <authorList>
            <person name="Cao Y."/>
        </authorList>
    </citation>
    <scope>NUCLEOTIDE SEQUENCE</scope>
    <source>
        <strain evidence="1">CCTCC AB2015118</strain>
    </source>
</reference>
<comment type="caution">
    <text evidence="1">The sequence shown here is derived from an EMBL/GenBank/DDBJ whole genome shotgun (WGS) entry which is preliminary data.</text>
</comment>
<evidence type="ECO:0000313" key="1">
    <source>
        <dbReference type="EMBL" id="MCX8523257.1"/>
    </source>
</evidence>
<gene>
    <name evidence="1" type="ORF">OF897_04880</name>
</gene>
<sequence>MNISLYDFKNLPNQTQSELVINQGRIMNERVLNTVKYVLYEISCFSVEVIYNIENGKIEGMNVFQNKGAYSN</sequence>
<keyword evidence="2" id="KW-1185">Reference proteome</keyword>
<dbReference type="RefSeq" id="WP_267264575.1">
    <property type="nucleotide sequence ID" value="NZ_JAOVZW010000004.1"/>
</dbReference>
<dbReference type="Proteomes" id="UP001073122">
    <property type="component" value="Unassembled WGS sequence"/>
</dbReference>
<organism evidence="1 2">
    <name type="scientific">Chryseobacterium formosus</name>
    <dbReference type="NCBI Taxonomy" id="1537363"/>
    <lineage>
        <taxon>Bacteria</taxon>
        <taxon>Pseudomonadati</taxon>
        <taxon>Bacteroidota</taxon>
        <taxon>Flavobacteriia</taxon>
        <taxon>Flavobacteriales</taxon>
        <taxon>Weeksellaceae</taxon>
        <taxon>Chryseobacterium group</taxon>
        <taxon>Chryseobacterium</taxon>
    </lineage>
</organism>
<protein>
    <submittedName>
        <fullName evidence="1">Uncharacterized protein</fullName>
    </submittedName>
</protein>